<dbReference type="Proteomes" id="UP000059113">
    <property type="component" value="Chromosome"/>
</dbReference>
<dbReference type="InterPro" id="IPR011639">
    <property type="entry name" value="MethylTrfase_TaqI-like_dom"/>
</dbReference>
<dbReference type="PANTHER" id="PTHR33841:SF1">
    <property type="entry name" value="DNA METHYLTRANSFERASE A"/>
    <property type="match status" value="1"/>
</dbReference>
<organism evidence="8 9">
    <name type="scientific">Aurantiacibacter atlanticus</name>
    <dbReference type="NCBI Taxonomy" id="1648404"/>
    <lineage>
        <taxon>Bacteria</taxon>
        <taxon>Pseudomonadati</taxon>
        <taxon>Pseudomonadota</taxon>
        <taxon>Alphaproteobacteria</taxon>
        <taxon>Sphingomonadales</taxon>
        <taxon>Erythrobacteraceae</taxon>
        <taxon>Aurantiacibacter</taxon>
    </lineage>
</organism>
<dbReference type="SUPFAM" id="SSF53335">
    <property type="entry name" value="S-adenosyl-L-methionine-dependent methyltransferases"/>
    <property type="match status" value="1"/>
</dbReference>
<sequence>MPDISAEELARVNSFPKLVALLRDRLEWPIDEDYEFEDVIFEYEPQELGLKEEETAKVREIHQLRPLVTNQPWGVFFISFEEKQLSVTVLRRILRALVVKQRGGAVDRQAWQKSDLIFAANFGKSGERELAFVHFSDGAATNDLPVMKVLGWNARDTKLHNDHVGHQLSKQLAWPDDPADDAGWRNQWLSAFEVRHREVISTSMELAKRLAALATDIRATVNDLLAREIEKGPLQTMLEAFRNNLIHDLDADGFADMFAQTICYGMLAARISKITPEDSSGCLVADNMADMVPRTNPFLKELFANFLKIGGRDKDKALDFDELGVRDVVDMLNRANMDRVLEDFGNRNPRKDPVIHFYEYFLGEYDSDQKVDAGIFYTPPAVVGFIVRGVDEMLRTEFDLPLGLADTTTWGELAARNDKITVPEHINPNEPFVQILDPATGTGTFLVEVIDLIHKRMVDHWQSENMSSAEIKAAWNDYVPTHLLPRLTAFELKMAAYSIAHMKIGLKLVETGYTFGSDERAHILLTNSLQPPRDLDLDERARQVAFAHEAERANEAKQCGCFTVVIGNPPYKGHSMNPSKVKGKLTFAGEIIQRFFQVRGEPLGEKNPKWLNNDYVKFIAFGMKQIEEAGTGVLGYITSNSWLDSPTFRGVRTEVIDCFPQLRIVDLHGNVNKREVAADGSRDEGVFAIEEGTNVTIGGKLGCDSAILQKDLLGKVGEGKNDGGKLDWLDAHTLAAVDSVLTPLPPIFRLTPMMTTIGGENPLQTEFYSLQGLPDIQRVNSAGIVTANDDLCVQFTTEEMRDTAHEFRKLDLKPHLEERDNLGGKDDWKLEVSVSPIAIKLKNKKEPRDWQVEYAQNDIKALKSLDAHIVPLSYRPFDIRATLFTGNSRGFQCMPRPEVMEHMIGTDNPAISTVRGTEISGGWEHVFAFDELIQHHSVSIKEVNYLFPLWLKTSAGEKHRRANIEGAWANAVGSTIGVAYSDGIPRGEQESMGADYRHHKAQQIGLLDQPWDGRGDLEKDFGPRDLFDWIYALLHAPSYRSRYAEFLKSAFPRIPIPKDRATFAALVPLGRRLVALHLLKPEDEPVLKNPDIRFAGTGEAQAEKGYPKYKNGKVEINANRWFEDVSKETWDFHVGGYQVCDKWLKDRAGKGGKNPRPGRVLTEEDILHYRRVVTALTETRKIMAEIDQAIDKHGGWPGAFAIGTDAEKGE</sequence>
<reference evidence="8 9" key="1">
    <citation type="journal article" date="2015" name="Int. J. Syst. Evol. Microbiol.">
        <title>Erythrobacter atlanticus sp. nov., a bacterium from ocean sediment able to degrade polycyclic aromatic hydrocarbons.</title>
        <authorList>
            <person name="Zhuang L."/>
            <person name="Liu Y."/>
            <person name="Wang L."/>
            <person name="Wang W."/>
            <person name="Shao Z."/>
        </authorList>
    </citation>
    <scope>NUCLEOTIDE SEQUENCE [LARGE SCALE GENOMIC DNA]</scope>
    <source>
        <strain evidence="9">s21-N3</strain>
    </source>
</reference>
<protein>
    <recommendedName>
        <fullName evidence="1">site-specific DNA-methyltransferase (adenine-specific)</fullName>
        <ecNumber evidence="1">2.1.1.72</ecNumber>
    </recommendedName>
</protein>
<evidence type="ECO:0000256" key="4">
    <source>
        <dbReference type="ARBA" id="ARBA00022691"/>
    </source>
</evidence>
<dbReference type="Pfam" id="PF07669">
    <property type="entry name" value="Eco57I"/>
    <property type="match status" value="1"/>
</dbReference>
<dbReference type="Pfam" id="PF18135">
    <property type="entry name" value="Type_ISP_C"/>
    <property type="match status" value="1"/>
</dbReference>
<feature type="domain" description="Type II methyltransferase M.TaqI-like" evidence="6">
    <location>
        <begin position="536"/>
        <end position="667"/>
    </location>
</feature>
<evidence type="ECO:0000259" key="7">
    <source>
        <dbReference type="Pfam" id="PF18135"/>
    </source>
</evidence>
<dbReference type="AlphaFoldDB" id="A0A0H4VIQ4"/>
<dbReference type="InterPro" id="IPR029063">
    <property type="entry name" value="SAM-dependent_MTases_sf"/>
</dbReference>
<dbReference type="Gene3D" id="3.40.50.150">
    <property type="entry name" value="Vaccinia Virus protein VP39"/>
    <property type="match status" value="1"/>
</dbReference>
<evidence type="ECO:0000313" key="9">
    <source>
        <dbReference type="Proteomes" id="UP000059113"/>
    </source>
</evidence>
<evidence type="ECO:0000256" key="2">
    <source>
        <dbReference type="ARBA" id="ARBA00022603"/>
    </source>
</evidence>
<dbReference type="KEGG" id="ery:CP97_13515"/>
<comment type="catalytic activity">
    <reaction evidence="5">
        <text>a 2'-deoxyadenosine in DNA + S-adenosyl-L-methionine = an N(6)-methyl-2'-deoxyadenosine in DNA + S-adenosyl-L-homocysteine + H(+)</text>
        <dbReference type="Rhea" id="RHEA:15197"/>
        <dbReference type="Rhea" id="RHEA-COMP:12418"/>
        <dbReference type="Rhea" id="RHEA-COMP:12419"/>
        <dbReference type="ChEBI" id="CHEBI:15378"/>
        <dbReference type="ChEBI" id="CHEBI:57856"/>
        <dbReference type="ChEBI" id="CHEBI:59789"/>
        <dbReference type="ChEBI" id="CHEBI:90615"/>
        <dbReference type="ChEBI" id="CHEBI:90616"/>
        <dbReference type="EC" id="2.1.1.72"/>
    </reaction>
</comment>
<evidence type="ECO:0000259" key="6">
    <source>
        <dbReference type="Pfam" id="PF07669"/>
    </source>
</evidence>
<dbReference type="GO" id="GO:0009007">
    <property type="term" value="F:site-specific DNA-methyltransferase (adenine-specific) activity"/>
    <property type="evidence" value="ECO:0007669"/>
    <property type="project" value="UniProtKB-EC"/>
</dbReference>
<evidence type="ECO:0000256" key="3">
    <source>
        <dbReference type="ARBA" id="ARBA00022679"/>
    </source>
</evidence>
<keyword evidence="4" id="KW-0949">S-adenosyl-L-methionine</keyword>
<evidence type="ECO:0000313" key="8">
    <source>
        <dbReference type="EMBL" id="AKQ42829.1"/>
    </source>
</evidence>
<dbReference type="REBASE" id="115900">
    <property type="entry name" value="EspN3ORF13515P"/>
</dbReference>
<dbReference type="GO" id="GO:0006304">
    <property type="term" value="P:DNA modification"/>
    <property type="evidence" value="ECO:0007669"/>
    <property type="project" value="InterPro"/>
</dbReference>
<proteinExistence type="predicted"/>
<evidence type="ECO:0000256" key="1">
    <source>
        <dbReference type="ARBA" id="ARBA00011900"/>
    </source>
</evidence>
<keyword evidence="3" id="KW-0808">Transferase</keyword>
<accession>A0A0H4VIQ4</accession>
<dbReference type="PRINTS" id="PR00507">
    <property type="entry name" value="N12N6MTFRASE"/>
</dbReference>
<dbReference type="InterPro" id="IPR050953">
    <property type="entry name" value="N4_N6_ade-DNA_methylase"/>
</dbReference>
<dbReference type="STRING" id="1648404.CP97_13515"/>
<reference evidence="9" key="2">
    <citation type="submission" date="2015-04" db="EMBL/GenBank/DDBJ databases">
        <title>The complete genome sequence of Erythrobacter sp. s21-N3.</title>
        <authorList>
            <person name="Zhuang L."/>
            <person name="Liu Y."/>
            <person name="Shao Z."/>
        </authorList>
    </citation>
    <scope>NUCLEOTIDE SEQUENCE [LARGE SCALE GENOMIC DNA]</scope>
    <source>
        <strain evidence="9">s21-N3</strain>
    </source>
</reference>
<dbReference type="EMBL" id="CP011310">
    <property type="protein sequence ID" value="AKQ42829.1"/>
    <property type="molecule type" value="Genomic_DNA"/>
</dbReference>
<dbReference type="PATRIC" id="fig|1648404.4.peg.2808"/>
<evidence type="ECO:0000256" key="5">
    <source>
        <dbReference type="ARBA" id="ARBA00047942"/>
    </source>
</evidence>
<dbReference type="EC" id="2.1.1.72" evidence="1"/>
<keyword evidence="9" id="KW-1185">Reference proteome</keyword>
<keyword evidence="2" id="KW-0489">Methyltransferase</keyword>
<dbReference type="PANTHER" id="PTHR33841">
    <property type="entry name" value="DNA METHYLTRANSFERASE YEEA-RELATED"/>
    <property type="match status" value="1"/>
</dbReference>
<dbReference type="GO" id="GO:0032259">
    <property type="term" value="P:methylation"/>
    <property type="evidence" value="ECO:0007669"/>
    <property type="project" value="UniProtKB-KW"/>
</dbReference>
<gene>
    <name evidence="8" type="ORF">CP97_13515</name>
</gene>
<dbReference type="InterPro" id="IPR041635">
    <property type="entry name" value="Type_ISP_LLaBIII_C"/>
</dbReference>
<feature type="domain" description="Type ISP restriction-modification enzyme LLaBIII C-terminal specificity" evidence="7">
    <location>
        <begin position="778"/>
        <end position="1184"/>
    </location>
</feature>
<name>A0A0H4VIQ4_9SPHN</name>